<proteinExistence type="predicted"/>
<evidence type="ECO:0000256" key="4">
    <source>
        <dbReference type="ARBA" id="ARBA00022840"/>
    </source>
</evidence>
<dbReference type="PANTHER" id="PTHR18934">
    <property type="entry name" value="ATP-DEPENDENT RNA HELICASE"/>
    <property type="match status" value="1"/>
</dbReference>
<dbReference type="InterPro" id="IPR014001">
    <property type="entry name" value="Helicase_ATP-bd"/>
</dbReference>
<evidence type="ECO:0000256" key="5">
    <source>
        <dbReference type="SAM" id="MobiDB-lite"/>
    </source>
</evidence>
<feature type="domain" description="Helicase ATP-binding" evidence="6">
    <location>
        <begin position="70"/>
        <end position="216"/>
    </location>
</feature>
<accession>A0A914P7E8</accession>
<sequence>MFPRILMESLTFSGNLILEDYLSLCEDYSAQLGAPSNGIYDISLAPGLPFAGIPPQFRQLPFFNAWKDIADAFHSNDVVACIAPFGTGKTFFQIFPQSNVLVRATSRFATESLSTYLRSSNIDARVGFIHGKLHDLVIGQTSILFATDHMMYFLLEPEQTQYNVLVLDEAHDRSLIINKVIHRALKRKCKILLITATMDTDMQRTLASYYNRLFHPQKLKITTIEPPVAVRPPALMFFYDDLTRELKPLDLENGERKEPPRIGENKEDDQQRASVALDAVQAVFQKFGKSSCVIFAPGLSLITVLVDKFTEAFQRDGISVFPVHSELNEGNPIVFPNKVYISICSNVGIQSVTYPRAEYFIDFGRTRSFNDFDSAHVIKLRDAWCDGNMLKQKIGRAGRINGVRAVYVALLPGDEYRYLYHSFTSVQLCGPMVEGELLAGSFEGQDQSILDALVLDGFCRKDESQNTIVTLLGNVAGTFPKLLPRHVKLIMIGAMYGCLSNAVDLACVLSSNECRGFFWMKTTFTV</sequence>
<dbReference type="GO" id="GO:0003723">
    <property type="term" value="F:RNA binding"/>
    <property type="evidence" value="ECO:0007669"/>
    <property type="project" value="TreeGrafter"/>
</dbReference>
<feature type="region of interest" description="Disordered" evidence="5">
    <location>
        <begin position="249"/>
        <end position="269"/>
    </location>
</feature>
<dbReference type="PROSITE" id="PS51192">
    <property type="entry name" value="HELICASE_ATP_BIND_1"/>
    <property type="match status" value="1"/>
</dbReference>
<dbReference type="SMART" id="SM00487">
    <property type="entry name" value="DEXDc"/>
    <property type="match status" value="1"/>
</dbReference>
<dbReference type="InterPro" id="IPR027417">
    <property type="entry name" value="P-loop_NTPase"/>
</dbReference>
<keyword evidence="3" id="KW-0347">Helicase</keyword>
<evidence type="ECO:0000313" key="8">
    <source>
        <dbReference type="WBParaSite" id="PDA_v2.g10625.t1"/>
    </source>
</evidence>
<dbReference type="GO" id="GO:0016787">
    <property type="term" value="F:hydrolase activity"/>
    <property type="evidence" value="ECO:0007669"/>
    <property type="project" value="UniProtKB-KW"/>
</dbReference>
<dbReference type="Proteomes" id="UP000887578">
    <property type="component" value="Unplaced"/>
</dbReference>
<evidence type="ECO:0000256" key="3">
    <source>
        <dbReference type="ARBA" id="ARBA00022806"/>
    </source>
</evidence>
<name>A0A914P7E8_9BILA</name>
<organism evidence="7 8">
    <name type="scientific">Panagrolaimus davidi</name>
    <dbReference type="NCBI Taxonomy" id="227884"/>
    <lineage>
        <taxon>Eukaryota</taxon>
        <taxon>Metazoa</taxon>
        <taxon>Ecdysozoa</taxon>
        <taxon>Nematoda</taxon>
        <taxon>Chromadorea</taxon>
        <taxon>Rhabditida</taxon>
        <taxon>Tylenchina</taxon>
        <taxon>Panagrolaimomorpha</taxon>
        <taxon>Panagrolaimoidea</taxon>
        <taxon>Panagrolaimidae</taxon>
        <taxon>Panagrolaimus</taxon>
    </lineage>
</organism>
<evidence type="ECO:0000313" key="7">
    <source>
        <dbReference type="Proteomes" id="UP000887578"/>
    </source>
</evidence>
<protein>
    <submittedName>
        <fullName evidence="8">Helicase ATP-binding domain-containing protein</fullName>
    </submittedName>
</protein>
<evidence type="ECO:0000256" key="1">
    <source>
        <dbReference type="ARBA" id="ARBA00022741"/>
    </source>
</evidence>
<keyword evidence="7" id="KW-1185">Reference proteome</keyword>
<dbReference type="GO" id="GO:0004386">
    <property type="term" value="F:helicase activity"/>
    <property type="evidence" value="ECO:0007669"/>
    <property type="project" value="UniProtKB-KW"/>
</dbReference>
<reference evidence="8" key="1">
    <citation type="submission" date="2022-11" db="UniProtKB">
        <authorList>
            <consortium name="WormBaseParasite"/>
        </authorList>
    </citation>
    <scope>IDENTIFICATION</scope>
</reference>
<evidence type="ECO:0000259" key="6">
    <source>
        <dbReference type="PROSITE" id="PS51192"/>
    </source>
</evidence>
<dbReference type="Gene3D" id="3.40.50.300">
    <property type="entry name" value="P-loop containing nucleotide triphosphate hydrolases"/>
    <property type="match status" value="2"/>
</dbReference>
<keyword evidence="2" id="KW-0378">Hydrolase</keyword>
<keyword evidence="4" id="KW-0067">ATP-binding</keyword>
<dbReference type="SUPFAM" id="SSF52540">
    <property type="entry name" value="P-loop containing nucleoside triphosphate hydrolases"/>
    <property type="match status" value="1"/>
</dbReference>
<dbReference type="WBParaSite" id="PDA_v2.g10625.t1">
    <property type="protein sequence ID" value="PDA_v2.g10625.t1"/>
    <property type="gene ID" value="PDA_v2.g10625"/>
</dbReference>
<dbReference type="PANTHER" id="PTHR18934:SF99">
    <property type="entry name" value="ATP-DEPENDENT RNA HELICASE DHX37-RELATED"/>
    <property type="match status" value="1"/>
</dbReference>
<dbReference type="GO" id="GO:0005524">
    <property type="term" value="F:ATP binding"/>
    <property type="evidence" value="ECO:0007669"/>
    <property type="project" value="UniProtKB-KW"/>
</dbReference>
<dbReference type="AlphaFoldDB" id="A0A914P7E8"/>
<keyword evidence="1" id="KW-0547">Nucleotide-binding</keyword>
<evidence type="ECO:0000256" key="2">
    <source>
        <dbReference type="ARBA" id="ARBA00022801"/>
    </source>
</evidence>